<feature type="region of interest" description="Disordered" evidence="1">
    <location>
        <begin position="11"/>
        <end position="57"/>
    </location>
</feature>
<dbReference type="EMBL" id="JARIHO010000007">
    <property type="protein sequence ID" value="KAJ7358205.1"/>
    <property type="molecule type" value="Genomic_DNA"/>
</dbReference>
<sequence>MFSALQNFFFPPDRIPDPPPLQRPWKYPRTTDLQHQNNPLHNIREDGSSNTSRDWPHYPPHYLQPLSQSHLPYQPVPFETQSNFNMYYNTMPQHPNWNMNPMGYFPFAGAIPPNNWHSNLPQLHPGFQPVPQPIFAPPPYPPPGHSGSIQGTSSVAPAAPNLEGSDVASESRSIAKLQTLHDHSESSSFDGPTGNVCREIVKGEEDHKWKHNKWAWRSNGTVQHEGHTAEQRICLGVFRCGGCGRFTRPKTQAASRQKQLENGCTSRTCSLEAPLVHDRCEARSLHYNVERGGETILVWEHFGDHSTHERPPGGGLSKVQEDQIDLQVIRKQEANVHQLRTGDSGPGSVPLADVSPGLANARAARYAVGKSQDRLGITASSLKGGLATISAIGDLQKRLPTTFIRASSLSGPVFINLQTPFMDEIIKESVESWILDLTDGPTAARHGMTSNEWTPVLYSWINHQDTAHHRPHFAHIFESVIKHAGSRFNRKMLLCVMDFSAAQRAAHAEEYADAIITITPGFSQLSAEAQKAERIHLVRKAEEEPWSTDVGPASADVRPNSADLGRQAALIPVGSASADVSTGCRRGLGTHSLRELLSPRTTSDRFDEVVRTLKITFPAAKNCAVDPEVAAKVPSTSNPIEHQHSLLHHAVGKDQELVPGMEKIFLHVREMEKKYPAIKDGHFNAAEPRNRRVPKQRALQENDGRAPDTIAALAAADFQFNTAGSTPSANLPTGPSATHSRHFLKSYKWDAPNSCFFDNVMEIWYRAFSRWPDQKRALFLSWLPPRSALADFFYHFQRRLRWIASASPDDLDGVHELGLGQAKARYAIFTRWKLYSNSAAYGSSIVWIPHAIRDCDPCDDVRLTFGVGHFLSGTCSAKHSCSIAVGGIQTVLSIDPFDLRVARAKYGSAVTLTEYFSTATPRIDETVVHSFPAPDCEEPDCLGESSPLVLETIETVWSKILHINPYTGTQDPLLHTKVFTIDDDQGGLIFYELIGTISHDAEKLHWTSKFLIDDISFSYDDLDRGGSLVAQGPGDVIIEPDRTAVLWVYHRSTDIMESQKKLPEIETTYEVALQKDLKVPKTPPIVVDTPSPEPPESSDTVNQMIIDSISSPATNAPPQSQDLFFTPDQSPAPTLTGEGSFAETNSQTLCPLWCHGCGAQDPEGDGIFEEAWIGALKTSDFSANTALQKTLSVNFYGGERISWSRTLMCRTGRRQRRVGPATFIERHKNAAPHNEYEFRWYECTDGIIYDSKSSILPPLFLLRFNRSRKFCEEIAEVDLTAKQIGKVRLPFYMLPDHSDHKNPQLGEIFEAAIPQVVKILVDFDPGHPVIGNFKEYIKSVKAAERRRGVSDWMRTFGLAPTPEMEAVLSSPLTSLLDYRLLSDIPESERQERVLGVGAVLLQLLAVQNELREPLNLNGDILDDLITGRVVSCLSDGPRALAVMFGATPLRKGTTGEVTAQMLRFNKAHTIYDPEFRPPTFRHEDPSIFTPTTAIPVILALKRKGSEDIEGEKSAKKVKRSKNPGTAASKKKVRVEQASGATTVRALRSRTIRY</sequence>
<evidence type="ECO:0000313" key="3">
    <source>
        <dbReference type="EMBL" id="KAJ7358205.1"/>
    </source>
</evidence>
<feature type="compositionally biased region" description="Polar residues" evidence="1">
    <location>
        <begin position="31"/>
        <end position="40"/>
    </location>
</feature>
<dbReference type="PROSITE" id="PS50035">
    <property type="entry name" value="PLD"/>
    <property type="match status" value="1"/>
</dbReference>
<feature type="domain" description="PLD phosphodiesterase" evidence="2">
    <location>
        <begin position="970"/>
        <end position="1003"/>
    </location>
</feature>
<dbReference type="GO" id="GO:0003824">
    <property type="term" value="F:catalytic activity"/>
    <property type="evidence" value="ECO:0007669"/>
    <property type="project" value="InterPro"/>
</dbReference>
<accession>A0AAD7AH18</accession>
<evidence type="ECO:0000313" key="4">
    <source>
        <dbReference type="Proteomes" id="UP001218218"/>
    </source>
</evidence>
<organism evidence="3 4">
    <name type="scientific">Mycena albidolilacea</name>
    <dbReference type="NCBI Taxonomy" id="1033008"/>
    <lineage>
        <taxon>Eukaryota</taxon>
        <taxon>Fungi</taxon>
        <taxon>Dikarya</taxon>
        <taxon>Basidiomycota</taxon>
        <taxon>Agaricomycotina</taxon>
        <taxon>Agaricomycetes</taxon>
        <taxon>Agaricomycetidae</taxon>
        <taxon>Agaricales</taxon>
        <taxon>Marasmiineae</taxon>
        <taxon>Mycenaceae</taxon>
        <taxon>Mycena</taxon>
    </lineage>
</organism>
<evidence type="ECO:0000256" key="1">
    <source>
        <dbReference type="SAM" id="MobiDB-lite"/>
    </source>
</evidence>
<name>A0AAD7AH18_9AGAR</name>
<evidence type="ECO:0000259" key="2">
    <source>
        <dbReference type="PROSITE" id="PS50035"/>
    </source>
</evidence>
<comment type="caution">
    <text evidence="3">The sequence shown here is derived from an EMBL/GenBank/DDBJ whole genome shotgun (WGS) entry which is preliminary data.</text>
</comment>
<proteinExistence type="predicted"/>
<keyword evidence="4" id="KW-1185">Reference proteome</keyword>
<dbReference type="Proteomes" id="UP001218218">
    <property type="component" value="Unassembled WGS sequence"/>
</dbReference>
<dbReference type="InterPro" id="IPR001736">
    <property type="entry name" value="PLipase_D/transphosphatidylase"/>
</dbReference>
<feature type="region of interest" description="Disordered" evidence="1">
    <location>
        <begin position="1509"/>
        <end position="1541"/>
    </location>
</feature>
<protein>
    <recommendedName>
        <fullName evidence="2">PLD phosphodiesterase domain-containing protein</fullName>
    </recommendedName>
</protein>
<feature type="region of interest" description="Disordered" evidence="1">
    <location>
        <begin position="137"/>
        <end position="173"/>
    </location>
</feature>
<reference evidence="3" key="1">
    <citation type="submission" date="2023-03" db="EMBL/GenBank/DDBJ databases">
        <title>Massive genome expansion in bonnet fungi (Mycena s.s.) driven by repeated elements and novel gene families across ecological guilds.</title>
        <authorList>
            <consortium name="Lawrence Berkeley National Laboratory"/>
            <person name="Harder C.B."/>
            <person name="Miyauchi S."/>
            <person name="Viragh M."/>
            <person name="Kuo A."/>
            <person name="Thoen E."/>
            <person name="Andreopoulos B."/>
            <person name="Lu D."/>
            <person name="Skrede I."/>
            <person name="Drula E."/>
            <person name="Henrissat B."/>
            <person name="Morin E."/>
            <person name="Kohler A."/>
            <person name="Barry K."/>
            <person name="LaButti K."/>
            <person name="Morin E."/>
            <person name="Salamov A."/>
            <person name="Lipzen A."/>
            <person name="Mereny Z."/>
            <person name="Hegedus B."/>
            <person name="Baldrian P."/>
            <person name="Stursova M."/>
            <person name="Weitz H."/>
            <person name="Taylor A."/>
            <person name="Grigoriev I.V."/>
            <person name="Nagy L.G."/>
            <person name="Martin F."/>
            <person name="Kauserud H."/>
        </authorList>
    </citation>
    <scope>NUCLEOTIDE SEQUENCE</scope>
    <source>
        <strain evidence="3">CBHHK002</strain>
    </source>
</reference>
<gene>
    <name evidence="3" type="ORF">DFH08DRAFT_802048</name>
</gene>